<gene>
    <name evidence="1" type="primary">AVEN_237726_1</name>
    <name evidence="1" type="ORF">TNCV_4842461</name>
</gene>
<dbReference type="PANTHER" id="PTHR22955:SF66">
    <property type="entry name" value="INTEGRASE CATALYTIC DOMAIN-CONTAINING PROTEIN"/>
    <property type="match status" value="1"/>
</dbReference>
<dbReference type="EMBL" id="BMAU01021435">
    <property type="protein sequence ID" value="GFY35871.1"/>
    <property type="molecule type" value="Genomic_DNA"/>
</dbReference>
<sequence length="137" mass="15910">MACNVGVRLVNSHMKALNFPNLKIIFWSDSTTALWWIKEQGNWSVFVSNRVKEIRLLTKTHSGKHVPGNMYPADLLSRGCSPYKLLKFKWWEAPAWLKENPENWPTGEIIDQPSEIEVERRKIKIVNIDLANDTHLL</sequence>
<accession>A0A8X6WKU3</accession>
<comment type="caution">
    <text evidence="1">The sequence shown here is derived from an EMBL/GenBank/DDBJ whole genome shotgun (WGS) entry which is preliminary data.</text>
</comment>
<organism evidence="1 2">
    <name type="scientific">Trichonephila clavipes</name>
    <name type="common">Golden silk orbweaver</name>
    <name type="synonym">Nephila clavipes</name>
    <dbReference type="NCBI Taxonomy" id="2585209"/>
    <lineage>
        <taxon>Eukaryota</taxon>
        <taxon>Metazoa</taxon>
        <taxon>Ecdysozoa</taxon>
        <taxon>Arthropoda</taxon>
        <taxon>Chelicerata</taxon>
        <taxon>Arachnida</taxon>
        <taxon>Araneae</taxon>
        <taxon>Araneomorphae</taxon>
        <taxon>Entelegynae</taxon>
        <taxon>Araneoidea</taxon>
        <taxon>Nephilidae</taxon>
        <taxon>Trichonephila</taxon>
    </lineage>
</organism>
<dbReference type="PANTHER" id="PTHR22955">
    <property type="entry name" value="RETROTRANSPOSON"/>
    <property type="match status" value="1"/>
</dbReference>
<dbReference type="Proteomes" id="UP000887159">
    <property type="component" value="Unassembled WGS sequence"/>
</dbReference>
<reference evidence="1" key="1">
    <citation type="submission" date="2020-08" db="EMBL/GenBank/DDBJ databases">
        <title>Multicomponent nature underlies the extraordinary mechanical properties of spider dragline silk.</title>
        <authorList>
            <person name="Kono N."/>
            <person name="Nakamura H."/>
            <person name="Mori M."/>
            <person name="Yoshida Y."/>
            <person name="Ohtoshi R."/>
            <person name="Malay A.D."/>
            <person name="Moran D.A.P."/>
            <person name="Tomita M."/>
            <person name="Numata K."/>
            <person name="Arakawa K."/>
        </authorList>
    </citation>
    <scope>NUCLEOTIDE SEQUENCE</scope>
</reference>
<evidence type="ECO:0000313" key="1">
    <source>
        <dbReference type="EMBL" id="GFY35871.1"/>
    </source>
</evidence>
<keyword evidence="2" id="KW-1185">Reference proteome</keyword>
<evidence type="ECO:0000313" key="2">
    <source>
        <dbReference type="Proteomes" id="UP000887159"/>
    </source>
</evidence>
<proteinExistence type="predicted"/>
<protein>
    <submittedName>
        <fullName evidence="1">Integrase catalytic domain-containing protein</fullName>
    </submittedName>
</protein>
<name>A0A8X6WKU3_TRICX</name>
<dbReference type="AlphaFoldDB" id="A0A8X6WKU3"/>